<dbReference type="Proteomes" id="UP000195326">
    <property type="component" value="Unassembled WGS sequence"/>
</dbReference>
<gene>
    <name evidence="1" type="ORF">B5F15_14620</name>
</gene>
<dbReference type="EMBL" id="NFKL01000026">
    <property type="protein sequence ID" value="OUP55507.1"/>
    <property type="molecule type" value="Genomic_DNA"/>
</dbReference>
<name>A0A1Y4LFM5_9FIRM</name>
<evidence type="ECO:0000313" key="2">
    <source>
        <dbReference type="Proteomes" id="UP000195326"/>
    </source>
</evidence>
<proteinExistence type="predicted"/>
<organism evidence="1 2">
    <name type="scientific">Butyricicoccus pullicaecorum</name>
    <dbReference type="NCBI Taxonomy" id="501571"/>
    <lineage>
        <taxon>Bacteria</taxon>
        <taxon>Bacillati</taxon>
        <taxon>Bacillota</taxon>
        <taxon>Clostridia</taxon>
        <taxon>Eubacteriales</taxon>
        <taxon>Butyricicoccaceae</taxon>
        <taxon>Butyricicoccus</taxon>
    </lineage>
</organism>
<comment type="caution">
    <text evidence="1">The sequence shown here is derived from an EMBL/GenBank/DDBJ whole genome shotgun (WGS) entry which is preliminary data.</text>
</comment>
<dbReference type="AlphaFoldDB" id="A0A1Y4LFM5"/>
<accession>A0A1Y4LFM5</accession>
<evidence type="ECO:0000313" key="1">
    <source>
        <dbReference type="EMBL" id="OUP55507.1"/>
    </source>
</evidence>
<reference evidence="2" key="1">
    <citation type="submission" date="2017-04" db="EMBL/GenBank/DDBJ databases">
        <title>Function of individual gut microbiota members based on whole genome sequencing of pure cultures obtained from chicken caecum.</title>
        <authorList>
            <person name="Medvecky M."/>
            <person name="Cejkova D."/>
            <person name="Polansky O."/>
            <person name="Karasova D."/>
            <person name="Kubasova T."/>
            <person name="Cizek A."/>
            <person name="Rychlik I."/>
        </authorList>
    </citation>
    <scope>NUCLEOTIDE SEQUENCE [LARGE SCALE GENOMIC DNA]</scope>
    <source>
        <strain evidence="2">An179</strain>
    </source>
</reference>
<dbReference type="RefSeq" id="WP_087415842.1">
    <property type="nucleotide sequence ID" value="NZ_NFKL01000026.1"/>
</dbReference>
<sequence>MGLYETLIDILRESAELLTDPRDRRLAENQLEQKDGKLHTYLAHSAEECVQGEYLPADAQRCIDTIAECLAQIAQDNHVQYMRYIQNRCFRAWVRAAEKVIKQHTEVTVEASPEEMECFENQPDKNIKLMKLLHPPGRTKAEIAAELEIGERSVQDRLSAMNLEGNSDRGMVYFAGQPVRVPIQTERIRTDLNKKKNTLRYVTPNTVHPIGLQLNITQLLSLFQALNLYRMQNQNIGDDVAKDIWVQLSEYGQRKLLDLAKDRSIQRLLNLGTNDNMDSLENYFYNLQSELEEIGGDQWMENPFRTERELVTADQCSKEEKLVLLYKARRKCNISIRKDGKRIEYTAQIILGFKGKGQIAFAPDESSEPYVYAMDEVYDASLCV</sequence>
<protein>
    <submittedName>
        <fullName evidence="1">Uncharacterized protein</fullName>
    </submittedName>
</protein>